<dbReference type="Pfam" id="PF03972">
    <property type="entry name" value="MmgE_PrpD_N"/>
    <property type="match status" value="1"/>
</dbReference>
<keyword evidence="5" id="KW-1185">Reference proteome</keyword>
<feature type="domain" description="MmgE/PrpD N-terminal" evidence="2">
    <location>
        <begin position="14"/>
        <end position="249"/>
    </location>
</feature>
<sequence>MQNTEAPAGATRLVAEWAGSVRPGDLPDGVAHHARRLLVDYLAATVAGSTNPLSERLRDHLARTSPGTQATAVRGPSLTAAGAAFVNGTAAHGLEFDDGYTAGSVHPGAAIIPAVLAEAEATGAGLDAVTTAIAVAVEVTTRIARAGHPATLDAGFHNTAVAGVFGAAAGTVNLLGGGAAQVSDALGLAGSHAGGLREYHTSGNEIKRMHAGKAARDGLLCGEMAMDGLPGPDTVLEGPQGYFSAIARGVWRPEALLGGLGSEWLCLRTYIKPYPCCRHLHGAIDAALELHRLGLRNPDDIVAVRLGTYELATRFGKPHVTSLLEAQLSIPFTVASALRHGTVTLDTFSDQALVDDEVLRLAGIVRIVVDADADASYPRERPAVLTVTTADGMAHEQRVRQPLGEPDNPIDDDGLSAKFRSLTHSVIGADLAERALAAAWTGADVRPLTTDLGAANAPAPATA</sequence>
<evidence type="ECO:0000259" key="2">
    <source>
        <dbReference type="Pfam" id="PF03972"/>
    </source>
</evidence>
<comment type="caution">
    <text evidence="4">The sequence shown here is derived from an EMBL/GenBank/DDBJ whole genome shotgun (WGS) entry which is preliminary data.</text>
</comment>
<dbReference type="Gene3D" id="3.30.1330.120">
    <property type="entry name" value="2-methylcitrate dehydratase PrpD"/>
    <property type="match status" value="1"/>
</dbReference>
<accession>A0A5M3XHK0</accession>
<dbReference type="PANTHER" id="PTHR16943">
    <property type="entry name" value="2-METHYLCITRATE DEHYDRATASE-RELATED"/>
    <property type="match status" value="1"/>
</dbReference>
<comment type="similarity">
    <text evidence="1">Belongs to the PrpD family.</text>
</comment>
<dbReference type="PANTHER" id="PTHR16943:SF8">
    <property type="entry name" value="2-METHYLCITRATE DEHYDRATASE"/>
    <property type="match status" value="1"/>
</dbReference>
<dbReference type="Pfam" id="PF19305">
    <property type="entry name" value="MmgE_PrpD_C"/>
    <property type="match status" value="1"/>
</dbReference>
<protein>
    <submittedName>
        <fullName evidence="4">2-methylcitrate dehydratase</fullName>
    </submittedName>
</protein>
<evidence type="ECO:0000259" key="3">
    <source>
        <dbReference type="Pfam" id="PF19305"/>
    </source>
</evidence>
<dbReference type="InterPro" id="IPR042183">
    <property type="entry name" value="MmgE/PrpD_sf_1"/>
</dbReference>
<evidence type="ECO:0000313" key="4">
    <source>
        <dbReference type="EMBL" id="GES20714.1"/>
    </source>
</evidence>
<name>A0A5M3XHK0_9ACTN</name>
<dbReference type="InterPro" id="IPR045337">
    <property type="entry name" value="MmgE_PrpD_C"/>
</dbReference>
<dbReference type="InterPro" id="IPR005656">
    <property type="entry name" value="MmgE_PrpD"/>
</dbReference>
<gene>
    <name evidence="4" type="primary">prpD</name>
    <name evidence="4" type="ORF">Aple_036100</name>
</gene>
<dbReference type="AlphaFoldDB" id="A0A5M3XHK0"/>
<proteinExistence type="inferred from homology"/>
<dbReference type="Gene3D" id="1.10.4100.10">
    <property type="entry name" value="2-methylcitrate dehydratase PrpD"/>
    <property type="match status" value="1"/>
</dbReference>
<evidence type="ECO:0000313" key="5">
    <source>
        <dbReference type="Proteomes" id="UP000377595"/>
    </source>
</evidence>
<dbReference type="InterPro" id="IPR036148">
    <property type="entry name" value="MmgE/PrpD_sf"/>
</dbReference>
<dbReference type="EMBL" id="BLAF01000018">
    <property type="protein sequence ID" value="GES20714.1"/>
    <property type="molecule type" value="Genomic_DNA"/>
</dbReference>
<organism evidence="4 5">
    <name type="scientific">Acrocarpospora pleiomorpha</name>
    <dbReference type="NCBI Taxonomy" id="90975"/>
    <lineage>
        <taxon>Bacteria</taxon>
        <taxon>Bacillati</taxon>
        <taxon>Actinomycetota</taxon>
        <taxon>Actinomycetes</taxon>
        <taxon>Streptosporangiales</taxon>
        <taxon>Streptosporangiaceae</taxon>
        <taxon>Acrocarpospora</taxon>
    </lineage>
</organism>
<dbReference type="Proteomes" id="UP000377595">
    <property type="component" value="Unassembled WGS sequence"/>
</dbReference>
<dbReference type="SUPFAM" id="SSF103378">
    <property type="entry name" value="2-methylcitrate dehydratase PrpD"/>
    <property type="match status" value="1"/>
</dbReference>
<dbReference type="InterPro" id="IPR042188">
    <property type="entry name" value="MmgE/PrpD_sf_2"/>
</dbReference>
<dbReference type="InterPro" id="IPR045336">
    <property type="entry name" value="MmgE_PrpD_N"/>
</dbReference>
<dbReference type="OrthoDB" id="9797528at2"/>
<reference evidence="4 5" key="1">
    <citation type="submission" date="2019-10" db="EMBL/GenBank/DDBJ databases">
        <title>Whole genome shotgun sequence of Acrocarpospora pleiomorpha NBRC 16267.</title>
        <authorList>
            <person name="Ichikawa N."/>
            <person name="Kimura A."/>
            <person name="Kitahashi Y."/>
            <person name="Komaki H."/>
            <person name="Oguchi A."/>
        </authorList>
    </citation>
    <scope>NUCLEOTIDE SEQUENCE [LARGE SCALE GENOMIC DNA]</scope>
    <source>
        <strain evidence="4 5">NBRC 16267</strain>
    </source>
</reference>
<evidence type="ECO:0000256" key="1">
    <source>
        <dbReference type="ARBA" id="ARBA00006174"/>
    </source>
</evidence>
<feature type="domain" description="MmgE/PrpD C-terminal" evidence="3">
    <location>
        <begin position="274"/>
        <end position="437"/>
    </location>
</feature>
<dbReference type="GO" id="GO:0016829">
    <property type="term" value="F:lyase activity"/>
    <property type="evidence" value="ECO:0007669"/>
    <property type="project" value="InterPro"/>
</dbReference>
<dbReference type="RefSeq" id="WP_155345741.1">
    <property type="nucleotide sequence ID" value="NZ_BAAAHM010000002.1"/>
</dbReference>